<feature type="coiled-coil region" evidence="1">
    <location>
        <begin position="187"/>
        <end position="221"/>
    </location>
</feature>
<proteinExistence type="predicted"/>
<dbReference type="AlphaFoldDB" id="A0A6C0KNQ9"/>
<evidence type="ECO:0000256" key="1">
    <source>
        <dbReference type="SAM" id="Coils"/>
    </source>
</evidence>
<protein>
    <submittedName>
        <fullName evidence="2">Uncharacterized protein</fullName>
    </submittedName>
</protein>
<evidence type="ECO:0000313" key="2">
    <source>
        <dbReference type="EMBL" id="QHU18913.1"/>
    </source>
</evidence>
<sequence>MSVFKTTSIYIKRAEMNHTENYIINKLYSNNYGIVDEIKFIKKTNNFGKVYHGAIVTFKKWFENEKVKDLFMKMIESEDGTAKIIHDTYYNKFWIVNIHKQEILNLDEENNNDFTEYEKKYQLELLVCSLKAELKSIKINEEKNERRMMEYENIKSHEYLVNNELKMQLHEKDLEREYMEKLHKIEINNLKEIIANMAIDKEKLEKSLHIKHKQYNELKQHSDDDQCILKYTEREINELKNMLNKNYKINHLELA</sequence>
<organism evidence="2">
    <name type="scientific">viral metagenome</name>
    <dbReference type="NCBI Taxonomy" id="1070528"/>
    <lineage>
        <taxon>unclassified sequences</taxon>
        <taxon>metagenomes</taxon>
        <taxon>organismal metagenomes</taxon>
    </lineage>
</organism>
<keyword evidence="1" id="KW-0175">Coiled coil</keyword>
<accession>A0A6C0KNQ9</accession>
<name>A0A6C0KNQ9_9ZZZZ</name>
<reference evidence="2" key="1">
    <citation type="journal article" date="2020" name="Nature">
        <title>Giant virus diversity and host interactions through global metagenomics.</title>
        <authorList>
            <person name="Schulz F."/>
            <person name="Roux S."/>
            <person name="Paez-Espino D."/>
            <person name="Jungbluth S."/>
            <person name="Walsh D.A."/>
            <person name="Denef V.J."/>
            <person name="McMahon K.D."/>
            <person name="Konstantinidis K.T."/>
            <person name="Eloe-Fadrosh E.A."/>
            <person name="Kyrpides N.C."/>
            <person name="Woyke T."/>
        </authorList>
    </citation>
    <scope>NUCLEOTIDE SEQUENCE</scope>
    <source>
        <strain evidence="2">GVMAG-S-3300013014-104</strain>
    </source>
</reference>
<dbReference type="EMBL" id="MN740943">
    <property type="protein sequence ID" value="QHU18913.1"/>
    <property type="molecule type" value="Genomic_DNA"/>
</dbReference>